<dbReference type="Proteomes" id="UP000562352">
    <property type="component" value="Unassembled WGS sequence"/>
</dbReference>
<dbReference type="AlphaFoldDB" id="A0A841D6S1"/>
<protein>
    <submittedName>
        <fullName evidence="1">Uncharacterized protein</fullName>
    </submittedName>
</protein>
<organism evidence="1 2">
    <name type="scientific">Planomonospora venezuelensis</name>
    <dbReference type="NCBI Taxonomy" id="1999"/>
    <lineage>
        <taxon>Bacteria</taxon>
        <taxon>Bacillati</taxon>
        <taxon>Actinomycetota</taxon>
        <taxon>Actinomycetes</taxon>
        <taxon>Streptosporangiales</taxon>
        <taxon>Streptosporangiaceae</taxon>
        <taxon>Planomonospora</taxon>
    </lineage>
</organism>
<dbReference type="EMBL" id="JACHJJ010000018">
    <property type="protein sequence ID" value="MBB5965590.1"/>
    <property type="molecule type" value="Genomic_DNA"/>
</dbReference>
<reference evidence="1 2" key="1">
    <citation type="submission" date="2020-08" db="EMBL/GenBank/DDBJ databases">
        <title>Genomic Encyclopedia of Type Strains, Phase III (KMG-III): the genomes of soil and plant-associated and newly described type strains.</title>
        <authorList>
            <person name="Whitman W."/>
        </authorList>
    </citation>
    <scope>NUCLEOTIDE SEQUENCE [LARGE SCALE GENOMIC DNA]</scope>
    <source>
        <strain evidence="1 2">CECT 3303</strain>
    </source>
</reference>
<evidence type="ECO:0000313" key="2">
    <source>
        <dbReference type="Proteomes" id="UP000562352"/>
    </source>
</evidence>
<keyword evidence="2" id="KW-1185">Reference proteome</keyword>
<sequence>MHTGRVAVRAIGYFNIRTRQGAVQGIGHRHARLLQRADGYGYTMIEEGAVVAGRSVFPPRPEGRGLHTGDDQ</sequence>
<proteinExistence type="predicted"/>
<comment type="caution">
    <text evidence="1">The sequence shown here is derived from an EMBL/GenBank/DDBJ whole genome shotgun (WGS) entry which is preliminary data.</text>
</comment>
<dbReference type="RefSeq" id="WP_184945367.1">
    <property type="nucleotide sequence ID" value="NZ_BAAAWZ010000001.1"/>
</dbReference>
<evidence type="ECO:0000313" key="1">
    <source>
        <dbReference type="EMBL" id="MBB5965590.1"/>
    </source>
</evidence>
<accession>A0A841D6S1</accession>
<name>A0A841D6S1_PLAVE</name>
<gene>
    <name evidence="1" type="ORF">FHS22_004880</name>
</gene>